<dbReference type="PANTHER" id="PTHR47926">
    <property type="entry name" value="PENTATRICOPEPTIDE REPEAT-CONTAINING PROTEIN"/>
    <property type="match status" value="1"/>
</dbReference>
<dbReference type="GO" id="GO:0008270">
    <property type="term" value="F:zinc ion binding"/>
    <property type="evidence" value="ECO:0007669"/>
    <property type="project" value="InterPro"/>
</dbReference>
<comment type="caution">
    <text evidence="5">The sequence shown here is derived from an EMBL/GenBank/DDBJ whole genome shotgun (WGS) entry which is preliminary data.</text>
</comment>
<comment type="similarity">
    <text evidence="1">Belongs to the PPR family. PCMP-H subfamily.</text>
</comment>
<evidence type="ECO:0000256" key="1">
    <source>
        <dbReference type="ARBA" id="ARBA00006643"/>
    </source>
</evidence>
<proteinExistence type="inferred from homology"/>
<evidence type="ECO:0000259" key="4">
    <source>
        <dbReference type="Pfam" id="PF14432"/>
    </source>
</evidence>
<dbReference type="InterPro" id="IPR002885">
    <property type="entry name" value="PPR_rpt"/>
</dbReference>
<dbReference type="InterPro" id="IPR032867">
    <property type="entry name" value="DYW_dom"/>
</dbReference>
<evidence type="ECO:0000256" key="3">
    <source>
        <dbReference type="PROSITE-ProRule" id="PRU00708"/>
    </source>
</evidence>
<evidence type="ECO:0000256" key="2">
    <source>
        <dbReference type="ARBA" id="ARBA00022737"/>
    </source>
</evidence>
<sequence length="262" mass="30078">MYGMCESMTDARRVFDHMPSRDMDTWHLMIKGYADNALGDEGLELFEQMKNFGLESNEQTFLLVLSACASADAIDEGFIHFESMKNDYGITPRMEHYLVLIDVLGKSGHINEAKEYIEKLPFEPTLEIWEALRNYARIHGDVDLEDQTEELVTALDPSKADPKKTPTPTSKKYTLISMLEGKNRISEVRNPTLYKDDEKLKAFKNLKAQSYVPDTRFVLHDIDQEAKEQALLYHSEHLAIAYGLISTQARTPQDYQKPACMW</sequence>
<feature type="domain" description="DYW" evidence="4">
    <location>
        <begin position="211"/>
        <end position="252"/>
    </location>
</feature>
<dbReference type="InterPro" id="IPR046960">
    <property type="entry name" value="PPR_At4g14850-like_plant"/>
</dbReference>
<protein>
    <submittedName>
        <fullName evidence="5">Pentatricopeptide repeat-containing protein</fullName>
    </submittedName>
</protein>
<accession>A0A7J7E378</accession>
<dbReference type="AlphaFoldDB" id="A0A7J7E378"/>
<dbReference type="PROSITE" id="PS51375">
    <property type="entry name" value="PPR"/>
    <property type="match status" value="1"/>
</dbReference>
<dbReference type="Gene3D" id="1.25.40.10">
    <property type="entry name" value="Tetratricopeptide repeat domain"/>
    <property type="match status" value="1"/>
</dbReference>
<organism evidence="5 6">
    <name type="scientific">Tripterygium wilfordii</name>
    <name type="common">Thunder God vine</name>
    <dbReference type="NCBI Taxonomy" id="458696"/>
    <lineage>
        <taxon>Eukaryota</taxon>
        <taxon>Viridiplantae</taxon>
        <taxon>Streptophyta</taxon>
        <taxon>Embryophyta</taxon>
        <taxon>Tracheophyta</taxon>
        <taxon>Spermatophyta</taxon>
        <taxon>Magnoliopsida</taxon>
        <taxon>eudicotyledons</taxon>
        <taxon>Gunneridae</taxon>
        <taxon>Pentapetalae</taxon>
        <taxon>rosids</taxon>
        <taxon>fabids</taxon>
        <taxon>Celastrales</taxon>
        <taxon>Celastraceae</taxon>
        <taxon>Tripterygium</taxon>
    </lineage>
</organism>
<dbReference type="GO" id="GO:0009451">
    <property type="term" value="P:RNA modification"/>
    <property type="evidence" value="ECO:0007669"/>
    <property type="project" value="InterPro"/>
</dbReference>
<dbReference type="NCBIfam" id="TIGR00756">
    <property type="entry name" value="PPR"/>
    <property type="match status" value="1"/>
</dbReference>
<dbReference type="Pfam" id="PF13041">
    <property type="entry name" value="PPR_2"/>
    <property type="match status" value="1"/>
</dbReference>
<name>A0A7J7E378_TRIWF</name>
<feature type="repeat" description="PPR" evidence="3">
    <location>
        <begin position="22"/>
        <end position="56"/>
    </location>
</feature>
<gene>
    <name evidence="5" type="ORF">HS088_TW01G00965</name>
</gene>
<dbReference type="InParanoid" id="A0A7J7E378"/>
<keyword evidence="2" id="KW-0677">Repeat</keyword>
<dbReference type="InterPro" id="IPR011990">
    <property type="entry name" value="TPR-like_helical_dom_sf"/>
</dbReference>
<keyword evidence="6" id="KW-1185">Reference proteome</keyword>
<dbReference type="EMBL" id="JAAARO010000001">
    <property type="protein sequence ID" value="KAF5753047.1"/>
    <property type="molecule type" value="Genomic_DNA"/>
</dbReference>
<evidence type="ECO:0000313" key="6">
    <source>
        <dbReference type="Proteomes" id="UP000593562"/>
    </source>
</evidence>
<reference evidence="5 6" key="1">
    <citation type="journal article" date="2020" name="Nat. Commun.">
        <title>Genome of Tripterygium wilfordii and identification of cytochrome P450 involved in triptolide biosynthesis.</title>
        <authorList>
            <person name="Tu L."/>
            <person name="Su P."/>
            <person name="Zhang Z."/>
            <person name="Gao L."/>
            <person name="Wang J."/>
            <person name="Hu T."/>
            <person name="Zhou J."/>
            <person name="Zhang Y."/>
            <person name="Zhao Y."/>
            <person name="Liu Y."/>
            <person name="Song Y."/>
            <person name="Tong Y."/>
            <person name="Lu Y."/>
            <person name="Yang J."/>
            <person name="Xu C."/>
            <person name="Jia M."/>
            <person name="Peters R.J."/>
            <person name="Huang L."/>
            <person name="Gao W."/>
        </authorList>
    </citation>
    <scope>NUCLEOTIDE SEQUENCE [LARGE SCALE GENOMIC DNA]</scope>
    <source>
        <strain evidence="6">cv. XIE 37</strain>
        <tissue evidence="5">Leaf</tissue>
    </source>
</reference>
<dbReference type="Pfam" id="PF01535">
    <property type="entry name" value="PPR"/>
    <property type="match status" value="1"/>
</dbReference>
<evidence type="ECO:0000313" key="5">
    <source>
        <dbReference type="EMBL" id="KAF5753047.1"/>
    </source>
</evidence>
<dbReference type="PANTHER" id="PTHR47926:SF353">
    <property type="entry name" value="DYW DOMAIN-CONTAINING PROTEIN"/>
    <property type="match status" value="1"/>
</dbReference>
<dbReference type="GO" id="GO:0003723">
    <property type="term" value="F:RNA binding"/>
    <property type="evidence" value="ECO:0007669"/>
    <property type="project" value="InterPro"/>
</dbReference>
<dbReference type="Pfam" id="PF14432">
    <property type="entry name" value="DYW_deaminase"/>
    <property type="match status" value="1"/>
</dbReference>
<dbReference type="Proteomes" id="UP000593562">
    <property type="component" value="Unassembled WGS sequence"/>
</dbReference>